<evidence type="ECO:0000259" key="2">
    <source>
        <dbReference type="Pfam" id="PF01841"/>
    </source>
</evidence>
<feature type="domain" description="Transglutaminase-like" evidence="2">
    <location>
        <begin position="270"/>
        <end position="346"/>
    </location>
</feature>
<sequence>MKKLLLAFLLSAAVLSHAQDYPKMARDLQVKYKDEEAAILRSNIEFVLTKDSRVGAKATVNRSEQLLSLRYNVPIQESEVYDGNALIEKFSAESNLKQRAPDAAKVCGSYTSEGLFFDDSKFCTHQLKLKEVGEVWDISSVKKINDAKYLTAVYFQDKFPLIDKKVTFVIPQDMDVELREFNLADFPITKTETTQGGNRVVVYSVKEIPGIESDSYTRGVQYNHPHILVLMKSVGTAAQKTNILASPQDLYKWYSSLTKRLQPNPAAYKATVTQLIQGKTTDEEKIKAIYYWVQDNIRYIAFEDGLAAFKPDEAQNVFEKRYGDCKGMANLTKEMLKTAGYDARLTWIGTKRIMYDHSLPSLAVNNHMICTLILNGKKYFLDATEKYMPFGENAERIQSRPVMIEDGDTFIADKVTASDKNRDADLRVLKASVNGENLEGSYNITLKGESKKNFLYGYHYTKTDNRKDFLADFIASGDKNVKNTDLTLPDLEERSGPLALDCKLQYAGAVSSFNNEYYVDIDPSKTFKHWTIKDTRQSDLDFGEKIHNKTTVELSVPAGYSVSSLPGNVAINDPEFSFNIQYATQGNKIVYTKELSVPEGVIRKASFGRWNAAVKQLAKAYENQIVLKK</sequence>
<dbReference type="SUPFAM" id="SSF54001">
    <property type="entry name" value="Cysteine proteinases"/>
    <property type="match status" value="1"/>
</dbReference>
<organism evidence="3 4">
    <name type="scientific">Chryseolinea lacunae</name>
    <dbReference type="NCBI Taxonomy" id="2801331"/>
    <lineage>
        <taxon>Bacteria</taxon>
        <taxon>Pseudomonadati</taxon>
        <taxon>Bacteroidota</taxon>
        <taxon>Cytophagia</taxon>
        <taxon>Cytophagales</taxon>
        <taxon>Fulvivirgaceae</taxon>
        <taxon>Chryseolinea</taxon>
    </lineage>
</organism>
<dbReference type="EMBL" id="JAERRB010000010">
    <property type="protein sequence ID" value="MBL0744386.1"/>
    <property type="molecule type" value="Genomic_DNA"/>
</dbReference>
<dbReference type="InterPro" id="IPR002931">
    <property type="entry name" value="Transglutaminase-like"/>
</dbReference>
<comment type="caution">
    <text evidence="3">The sequence shown here is derived from an EMBL/GenBank/DDBJ whole genome shotgun (WGS) entry which is preliminary data.</text>
</comment>
<dbReference type="Gene3D" id="3.10.620.30">
    <property type="match status" value="1"/>
</dbReference>
<dbReference type="Proteomes" id="UP000613030">
    <property type="component" value="Unassembled WGS sequence"/>
</dbReference>
<protein>
    <submittedName>
        <fullName evidence="3">Transglutaminase domain-containing protein</fullName>
    </submittedName>
</protein>
<dbReference type="Gene3D" id="2.60.40.3140">
    <property type="match status" value="1"/>
</dbReference>
<keyword evidence="4" id="KW-1185">Reference proteome</keyword>
<dbReference type="InterPro" id="IPR038765">
    <property type="entry name" value="Papain-like_cys_pep_sf"/>
</dbReference>
<proteinExistence type="predicted"/>
<evidence type="ECO:0000256" key="1">
    <source>
        <dbReference type="SAM" id="SignalP"/>
    </source>
</evidence>
<dbReference type="RefSeq" id="WP_202014039.1">
    <property type="nucleotide sequence ID" value="NZ_JAERRB010000010.1"/>
</dbReference>
<evidence type="ECO:0000313" key="3">
    <source>
        <dbReference type="EMBL" id="MBL0744386.1"/>
    </source>
</evidence>
<keyword evidence="1" id="KW-0732">Signal</keyword>
<name>A0ABS1KY60_9BACT</name>
<evidence type="ECO:0000313" key="4">
    <source>
        <dbReference type="Proteomes" id="UP000613030"/>
    </source>
</evidence>
<dbReference type="Pfam" id="PF01841">
    <property type="entry name" value="Transglut_core"/>
    <property type="match status" value="1"/>
</dbReference>
<dbReference type="Gene3D" id="2.60.120.1130">
    <property type="match status" value="1"/>
</dbReference>
<accession>A0ABS1KY60</accession>
<gene>
    <name evidence="3" type="ORF">JI741_24345</name>
</gene>
<feature type="chain" id="PRO_5045204779" evidence="1">
    <location>
        <begin position="19"/>
        <end position="629"/>
    </location>
</feature>
<reference evidence="3 4" key="1">
    <citation type="submission" date="2021-01" db="EMBL/GenBank/DDBJ databases">
        <title>Chryseolinea sp. Jin1 Genome sequencing and assembly.</title>
        <authorList>
            <person name="Kim I."/>
        </authorList>
    </citation>
    <scope>NUCLEOTIDE SEQUENCE [LARGE SCALE GENOMIC DNA]</scope>
    <source>
        <strain evidence="3 4">Jin1</strain>
    </source>
</reference>
<feature type="signal peptide" evidence="1">
    <location>
        <begin position="1"/>
        <end position="18"/>
    </location>
</feature>